<keyword evidence="4" id="KW-1185">Reference proteome</keyword>
<keyword evidence="2" id="KW-0732">Signal</keyword>
<dbReference type="EMBL" id="BMED01000010">
    <property type="protein sequence ID" value="GGD01456.1"/>
    <property type="molecule type" value="Genomic_DNA"/>
</dbReference>
<reference evidence="3" key="1">
    <citation type="journal article" date="2014" name="Int. J. Syst. Evol. Microbiol.">
        <title>Complete genome sequence of Corynebacterium casei LMG S-19264T (=DSM 44701T), isolated from a smear-ripened cheese.</title>
        <authorList>
            <consortium name="US DOE Joint Genome Institute (JGI-PGF)"/>
            <person name="Walter F."/>
            <person name="Albersmeier A."/>
            <person name="Kalinowski J."/>
            <person name="Ruckert C."/>
        </authorList>
    </citation>
    <scope>NUCLEOTIDE SEQUENCE</scope>
    <source>
        <strain evidence="3">CGMCC 1.10998</strain>
    </source>
</reference>
<dbReference type="AlphaFoldDB" id="A0A916V155"/>
<dbReference type="InterPro" id="IPR011990">
    <property type="entry name" value="TPR-like_helical_dom_sf"/>
</dbReference>
<feature type="chain" id="PRO_5036919970" description="Tetratricopeptide repeat-containing protein" evidence="2">
    <location>
        <begin position="31"/>
        <end position="334"/>
    </location>
</feature>
<keyword evidence="1" id="KW-0802">TPR repeat</keyword>
<organism evidence="3 4">
    <name type="scientific">Undibacterium terreum</name>
    <dbReference type="NCBI Taxonomy" id="1224302"/>
    <lineage>
        <taxon>Bacteria</taxon>
        <taxon>Pseudomonadati</taxon>
        <taxon>Pseudomonadota</taxon>
        <taxon>Betaproteobacteria</taxon>
        <taxon>Burkholderiales</taxon>
        <taxon>Oxalobacteraceae</taxon>
        <taxon>Undibacterium</taxon>
    </lineage>
</organism>
<evidence type="ECO:0000256" key="2">
    <source>
        <dbReference type="SAM" id="SignalP"/>
    </source>
</evidence>
<dbReference type="PROSITE" id="PS50005">
    <property type="entry name" value="TPR"/>
    <property type="match status" value="1"/>
</dbReference>
<gene>
    <name evidence="3" type="ORF">GCM10011396_56240</name>
</gene>
<protein>
    <recommendedName>
        <fullName evidence="5">Tetratricopeptide repeat-containing protein</fullName>
    </recommendedName>
</protein>
<dbReference type="PROSITE" id="PS50293">
    <property type="entry name" value="TPR_REGION"/>
    <property type="match status" value="1"/>
</dbReference>
<evidence type="ECO:0000313" key="4">
    <source>
        <dbReference type="Proteomes" id="UP000637423"/>
    </source>
</evidence>
<dbReference type="Proteomes" id="UP000637423">
    <property type="component" value="Unassembled WGS sequence"/>
</dbReference>
<evidence type="ECO:0008006" key="5">
    <source>
        <dbReference type="Google" id="ProtNLM"/>
    </source>
</evidence>
<dbReference type="SUPFAM" id="SSF48452">
    <property type="entry name" value="TPR-like"/>
    <property type="match status" value="1"/>
</dbReference>
<dbReference type="PANTHER" id="PTHR12558">
    <property type="entry name" value="CELL DIVISION CYCLE 16,23,27"/>
    <property type="match status" value="1"/>
</dbReference>
<dbReference type="Pfam" id="PF13174">
    <property type="entry name" value="TPR_6"/>
    <property type="match status" value="1"/>
</dbReference>
<evidence type="ECO:0000256" key="1">
    <source>
        <dbReference type="PROSITE-ProRule" id="PRU00339"/>
    </source>
</evidence>
<feature type="signal peptide" evidence="2">
    <location>
        <begin position="1"/>
        <end position="30"/>
    </location>
</feature>
<name>A0A916V155_9BURK</name>
<comment type="caution">
    <text evidence="3">The sequence shown here is derived from an EMBL/GenBank/DDBJ whole genome shotgun (WGS) entry which is preliminary data.</text>
</comment>
<dbReference type="Pfam" id="PF00515">
    <property type="entry name" value="TPR_1"/>
    <property type="match status" value="1"/>
</dbReference>
<dbReference type="RefSeq" id="WP_188569506.1">
    <property type="nucleotide sequence ID" value="NZ_BMED01000010.1"/>
</dbReference>
<reference evidence="3" key="2">
    <citation type="submission" date="2020-09" db="EMBL/GenBank/DDBJ databases">
        <authorList>
            <person name="Sun Q."/>
            <person name="Zhou Y."/>
        </authorList>
    </citation>
    <scope>NUCLEOTIDE SEQUENCE</scope>
    <source>
        <strain evidence="3">CGMCC 1.10998</strain>
    </source>
</reference>
<dbReference type="Gene3D" id="1.25.40.10">
    <property type="entry name" value="Tetratricopeptide repeat domain"/>
    <property type="match status" value="2"/>
</dbReference>
<sequence length="334" mass="36407">MKLSFNQAARLSSVSAALLCSLLVAQSASAHEYSEQLRAKKYAEVERAVSSKLAADPSNADALVARTELILNEGKESRLDEAAKLAEQCIAAHPQNSECHEALGNVLGTKAVSAGIMSAMGYAGKIRNAFQKAVELDPKNYDARFSLLQYYLQAPGFVGGGKDKAQALVAETTKLNPVAGKLLQAQIDLSDDKYAKVETDVLAVNTAGSPSLSDIQRNLLSGVGSNYVQQKKYADAERVFRDLQQRYPDSELGAYGFARNLQEQGKQRDAIPYFEKAIAVEGRAHIYYRLGQCYQAVNDKSKAVSAYEKALSVKPELRKKMKSDAEDQLKTLKS</sequence>
<accession>A0A916V155</accession>
<proteinExistence type="predicted"/>
<dbReference type="SMART" id="SM00028">
    <property type="entry name" value="TPR"/>
    <property type="match status" value="3"/>
</dbReference>
<feature type="repeat" description="TPR" evidence="1">
    <location>
        <begin position="284"/>
        <end position="317"/>
    </location>
</feature>
<evidence type="ECO:0000313" key="3">
    <source>
        <dbReference type="EMBL" id="GGD01456.1"/>
    </source>
</evidence>
<dbReference type="InterPro" id="IPR019734">
    <property type="entry name" value="TPR_rpt"/>
</dbReference>
<dbReference type="PANTHER" id="PTHR12558:SF13">
    <property type="entry name" value="CELL DIVISION CYCLE PROTEIN 27 HOMOLOG"/>
    <property type="match status" value="1"/>
</dbReference>